<comment type="caution">
    <text evidence="1">The sequence shown here is derived from an EMBL/GenBank/DDBJ whole genome shotgun (WGS) entry which is preliminary data.</text>
</comment>
<dbReference type="EMBL" id="BARS01018951">
    <property type="protein sequence ID" value="GAF86419.1"/>
    <property type="molecule type" value="Genomic_DNA"/>
</dbReference>
<dbReference type="GO" id="GO:0005829">
    <property type="term" value="C:cytosol"/>
    <property type="evidence" value="ECO:0007669"/>
    <property type="project" value="TreeGrafter"/>
</dbReference>
<dbReference type="AlphaFoldDB" id="X0SZM4"/>
<organism evidence="1">
    <name type="scientific">marine sediment metagenome</name>
    <dbReference type="NCBI Taxonomy" id="412755"/>
    <lineage>
        <taxon>unclassified sequences</taxon>
        <taxon>metagenomes</taxon>
        <taxon>ecological metagenomes</taxon>
    </lineage>
</organism>
<proteinExistence type="inferred from homology"/>
<dbReference type="Gene3D" id="3.40.1740.10">
    <property type="entry name" value="VC0467-like"/>
    <property type="match status" value="1"/>
</dbReference>
<dbReference type="PANTHER" id="PTHR30327">
    <property type="entry name" value="UNCHARACTERIZED PROTEIN YQGE"/>
    <property type="match status" value="1"/>
</dbReference>
<protein>
    <submittedName>
        <fullName evidence="1">Uncharacterized protein</fullName>
    </submittedName>
</protein>
<name>X0SZM4_9ZZZZ</name>
<dbReference type="SUPFAM" id="SSF143456">
    <property type="entry name" value="VC0467-like"/>
    <property type="match status" value="1"/>
</dbReference>
<reference evidence="1" key="1">
    <citation type="journal article" date="2014" name="Front. Microbiol.">
        <title>High frequency of phylogenetically diverse reductive dehalogenase-homologous genes in deep subseafloor sedimentary metagenomes.</title>
        <authorList>
            <person name="Kawai M."/>
            <person name="Futagami T."/>
            <person name="Toyoda A."/>
            <person name="Takaki Y."/>
            <person name="Nishi S."/>
            <person name="Hori S."/>
            <person name="Arai W."/>
            <person name="Tsubouchi T."/>
            <person name="Morono Y."/>
            <person name="Uchiyama I."/>
            <person name="Ito T."/>
            <person name="Fujiyama A."/>
            <person name="Inagaki F."/>
            <person name="Takami H."/>
        </authorList>
    </citation>
    <scope>NUCLEOTIDE SEQUENCE</scope>
    <source>
        <strain evidence="1">Expedition CK06-06</strain>
    </source>
</reference>
<accession>X0SZM4</accession>
<sequence length="208" mass="22494">MIMQSPRKTSKSANDGYLDGQILIAMPGMPDDRFKRSVIYMCAHSADGAMGIILNQSAPHIDFPELVSQLLSDEELGDDELEMGDQFDNIAVHVGGPVESARGFVLHSCDYFAEDATLAIDKQFCLTATIDILRAIAAGDGPERAILALGYSGWSSGQLESEIQANGWLHCAPDVELVFETSPEDKYERALSKLGINPSHLVNDAGHA</sequence>
<dbReference type="InterPro" id="IPR003774">
    <property type="entry name" value="AlgH-like"/>
</dbReference>
<dbReference type="Pfam" id="PF02622">
    <property type="entry name" value="DUF179"/>
    <property type="match status" value="1"/>
</dbReference>
<dbReference type="HAMAP" id="MF_00758">
    <property type="entry name" value="UPF0301"/>
    <property type="match status" value="1"/>
</dbReference>
<dbReference type="PANTHER" id="PTHR30327:SF1">
    <property type="entry name" value="UPF0301 PROTEIN YQGE"/>
    <property type="match status" value="1"/>
</dbReference>
<gene>
    <name evidence="1" type="ORF">S01H1_30763</name>
</gene>
<dbReference type="NCBIfam" id="NF001268">
    <property type="entry name" value="PRK00228.1-4"/>
    <property type="match status" value="1"/>
</dbReference>
<evidence type="ECO:0000313" key="1">
    <source>
        <dbReference type="EMBL" id="GAF86419.1"/>
    </source>
</evidence>